<dbReference type="Gene3D" id="3.60.10.10">
    <property type="entry name" value="Endonuclease/exonuclease/phosphatase"/>
    <property type="match status" value="1"/>
</dbReference>
<dbReference type="SUPFAM" id="SSF56219">
    <property type="entry name" value="DNase I-like"/>
    <property type="match status" value="1"/>
</dbReference>
<gene>
    <name evidence="4" type="ORF">BSZ37_10870</name>
</gene>
<proteinExistence type="predicted"/>
<evidence type="ECO:0000256" key="2">
    <source>
        <dbReference type="SAM" id="Phobius"/>
    </source>
</evidence>
<organism evidence="4 5">
    <name type="scientific">Rubrivirga marina</name>
    <dbReference type="NCBI Taxonomy" id="1196024"/>
    <lineage>
        <taxon>Bacteria</taxon>
        <taxon>Pseudomonadati</taxon>
        <taxon>Rhodothermota</taxon>
        <taxon>Rhodothermia</taxon>
        <taxon>Rhodothermales</taxon>
        <taxon>Rubricoccaceae</taxon>
        <taxon>Rubrivirga</taxon>
    </lineage>
</organism>
<evidence type="ECO:0000313" key="4">
    <source>
        <dbReference type="EMBL" id="PAP78746.1"/>
    </source>
</evidence>
<feature type="transmembrane region" description="Helical" evidence="2">
    <location>
        <begin position="33"/>
        <end position="52"/>
    </location>
</feature>
<keyword evidence="5" id="KW-1185">Reference proteome</keyword>
<dbReference type="GO" id="GO:0003824">
    <property type="term" value="F:catalytic activity"/>
    <property type="evidence" value="ECO:0007669"/>
    <property type="project" value="InterPro"/>
</dbReference>
<evidence type="ECO:0000259" key="3">
    <source>
        <dbReference type="Pfam" id="PF03372"/>
    </source>
</evidence>
<feature type="region of interest" description="Disordered" evidence="1">
    <location>
        <begin position="332"/>
        <end position="373"/>
    </location>
</feature>
<dbReference type="InterPro" id="IPR036691">
    <property type="entry name" value="Endo/exonu/phosph_ase_sf"/>
</dbReference>
<name>A0A271J5E3_9BACT</name>
<keyword evidence="2" id="KW-0812">Transmembrane</keyword>
<dbReference type="AlphaFoldDB" id="A0A271J5E3"/>
<dbReference type="Pfam" id="PF03372">
    <property type="entry name" value="Exo_endo_phos"/>
    <property type="match status" value="1"/>
</dbReference>
<dbReference type="GO" id="GO:0006506">
    <property type="term" value="P:GPI anchor biosynthetic process"/>
    <property type="evidence" value="ECO:0007669"/>
    <property type="project" value="TreeGrafter"/>
</dbReference>
<feature type="transmembrane region" description="Helical" evidence="2">
    <location>
        <begin position="64"/>
        <end position="82"/>
    </location>
</feature>
<reference evidence="4 5" key="1">
    <citation type="submission" date="2016-11" db="EMBL/GenBank/DDBJ databases">
        <title>Study of marine rhodopsin-containing bacteria.</title>
        <authorList>
            <person name="Yoshizawa S."/>
            <person name="Kumagai Y."/>
            <person name="Kogure K."/>
        </authorList>
    </citation>
    <scope>NUCLEOTIDE SEQUENCE [LARGE SCALE GENOMIC DNA]</scope>
    <source>
        <strain evidence="4 5">SAORIC-28</strain>
    </source>
</reference>
<dbReference type="Proteomes" id="UP000216339">
    <property type="component" value="Unassembled WGS sequence"/>
</dbReference>
<dbReference type="InterPro" id="IPR005135">
    <property type="entry name" value="Endo/exonuclease/phosphatase"/>
</dbReference>
<feature type="domain" description="Endonuclease/exonuclease/phosphatase" evidence="3">
    <location>
        <begin position="112"/>
        <end position="316"/>
    </location>
</feature>
<dbReference type="PANTHER" id="PTHR14859">
    <property type="entry name" value="CALCOFLUOR WHITE HYPERSENSITIVE PROTEIN PRECURSOR"/>
    <property type="match status" value="1"/>
</dbReference>
<protein>
    <recommendedName>
        <fullName evidence="3">Endonuclease/exonuclease/phosphatase domain-containing protein</fullName>
    </recommendedName>
</protein>
<keyword evidence="2" id="KW-0472">Membrane</keyword>
<feature type="compositionally biased region" description="Basic and acidic residues" evidence="1">
    <location>
        <begin position="345"/>
        <end position="373"/>
    </location>
</feature>
<comment type="caution">
    <text evidence="4">The sequence shown here is derived from an EMBL/GenBank/DDBJ whole genome shotgun (WGS) entry which is preliminary data.</text>
</comment>
<evidence type="ECO:0000313" key="5">
    <source>
        <dbReference type="Proteomes" id="UP000216339"/>
    </source>
</evidence>
<accession>A0A271J5E3</accession>
<dbReference type="InterPro" id="IPR051916">
    <property type="entry name" value="GPI-anchor_lipid_remodeler"/>
</dbReference>
<dbReference type="EMBL" id="MQWD01000001">
    <property type="protein sequence ID" value="PAP78746.1"/>
    <property type="molecule type" value="Genomic_DNA"/>
</dbReference>
<evidence type="ECO:0000256" key="1">
    <source>
        <dbReference type="SAM" id="MobiDB-lite"/>
    </source>
</evidence>
<keyword evidence="2" id="KW-1133">Transmembrane helix</keyword>
<dbReference type="PANTHER" id="PTHR14859:SF15">
    <property type="entry name" value="ENDONUCLEASE_EXONUCLEASE_PHOSPHATASE DOMAIN-CONTAINING PROTEIN"/>
    <property type="match status" value="1"/>
</dbReference>
<sequence length="373" mass="42327">MRITLTVLAVALVLATVLPLVRSSEWWVRMFDFPRMQIAAAAVVVLVLYAAFDLWLGEPNTWEWGLLVALAVATAYQVVRMVPYTPLHSVQTIGADPVLADSSRRFRFVVSNVLMENRDGDRWLDVMREADPDVIAAVETDAWWAETARALADDYPHYVEVPQDDTYGMLVYSKLPLSETEVRHLVEPEVPSLFTSVELRSGESVSLVVLHPRPPRPDIQQDSELRDAELVLAGRDVAQHDGPVVVGGDLNDVAWSHTTSLFQELSGLLDPRVGRGTFSTFHADHWWLRYPLDHVFHSEHFALRELRRLGNVGSDHFPILIELELNPAVQPLQEAPEAEQEDVEEGRHMVEEAERMKAEETPEDHRERVREDQ</sequence>
<dbReference type="GO" id="GO:0016020">
    <property type="term" value="C:membrane"/>
    <property type="evidence" value="ECO:0007669"/>
    <property type="project" value="GOC"/>
</dbReference>